<dbReference type="InterPro" id="IPR023213">
    <property type="entry name" value="CAT-like_dom_sf"/>
</dbReference>
<dbReference type="Gene3D" id="3.30.559.30">
    <property type="entry name" value="Nonribosomal peptide synthetase, condensation domain"/>
    <property type="match status" value="1"/>
</dbReference>
<dbReference type="AlphaFoldDB" id="A0A4V6CYE2"/>
<dbReference type="SUPFAM" id="SSF52777">
    <property type="entry name" value="CoA-dependent acyltransferases"/>
    <property type="match status" value="2"/>
</dbReference>
<feature type="domain" description="Condensation" evidence="1">
    <location>
        <begin position="57"/>
        <end position="356"/>
    </location>
</feature>
<evidence type="ECO:0000259" key="1">
    <source>
        <dbReference type="Pfam" id="PF00668"/>
    </source>
</evidence>
<organism evidence="2 3">
    <name type="scientific">Bradyrhizobium elkanii</name>
    <dbReference type="NCBI Taxonomy" id="29448"/>
    <lineage>
        <taxon>Bacteria</taxon>
        <taxon>Pseudomonadati</taxon>
        <taxon>Pseudomonadota</taxon>
        <taxon>Alphaproteobacteria</taxon>
        <taxon>Hyphomicrobiales</taxon>
        <taxon>Nitrobacteraceae</taxon>
        <taxon>Bradyrhizobium</taxon>
    </lineage>
</organism>
<proteinExistence type="predicted"/>
<protein>
    <recommendedName>
        <fullName evidence="1">Condensation domain-containing protein</fullName>
    </recommendedName>
</protein>
<reference evidence="2 3" key="1">
    <citation type="submission" date="2019-05" db="EMBL/GenBank/DDBJ databases">
        <title>Draft Genome of Bradyrhizobium elkanii strain SEMIA 938, Used in Commercial Inoculants for Lupinus spp. in Brazil.</title>
        <authorList>
            <person name="Hungria M."/>
            <person name="Delamuta J.R.M."/>
            <person name="Ribeiro R.A."/>
            <person name="Nogueira M.A."/>
        </authorList>
    </citation>
    <scope>NUCLEOTIDE SEQUENCE [LARGE SCALE GENOMIC DNA]</scope>
    <source>
        <strain evidence="2 3">Semia 938</strain>
    </source>
</reference>
<dbReference type="Gene3D" id="3.30.559.10">
    <property type="entry name" value="Chloramphenicol acetyltransferase-like domain"/>
    <property type="match status" value="1"/>
</dbReference>
<sequence>MDIKEFSDLDRQPGRLIVWRINAPEPISWRADPRRASYIQEEHLRSADDGRPGWLGAAFELPGELNAAALTKAILGWVDRHEVLRSRLAKDGSAMHRATIDPGAAALEQTVVSDCADSGETAQLLEKLFDAETNPLRWPAYVFVTISRPTSTSFLFASDHSVSDAYSMALVPYEIRELYTAAIRRVEPQLAAVHSYLDHAEAERERLADLTDDHPAIGHWRDLIAANGGQLPDFPLPFDAPERSLQRSGKMWLLDAAGASEFDRGCRSKGGNAATGIFACLALAGKTLANQRQFHAVAPFHTRYDLRSMRSIGWYVGMSPVSFRVADTLPEILHAARLELKRAKKTAQVPFSKAMELLGTTLRDRFMVSYMDNRTVPGSDCWPHWRTRFLISRSSDAYETYLWISRWQDGISVNFRHPGTVTARSAMDNYLAEVAAQAHLISGARPLPAHNRLTSMVES</sequence>
<dbReference type="EMBL" id="SZZP01000054">
    <property type="protein sequence ID" value="TKV70945.1"/>
    <property type="molecule type" value="Genomic_DNA"/>
</dbReference>
<gene>
    <name evidence="2" type="ORF">FDV58_40740</name>
</gene>
<evidence type="ECO:0000313" key="2">
    <source>
        <dbReference type="EMBL" id="TKV70945.1"/>
    </source>
</evidence>
<dbReference type="InterPro" id="IPR001242">
    <property type="entry name" value="Condensation_dom"/>
</dbReference>
<accession>A0A4V6CYE2</accession>
<comment type="caution">
    <text evidence="2">The sequence shown here is derived from an EMBL/GenBank/DDBJ whole genome shotgun (WGS) entry which is preliminary data.</text>
</comment>
<evidence type="ECO:0000313" key="3">
    <source>
        <dbReference type="Proteomes" id="UP000305095"/>
    </source>
</evidence>
<name>A0A4V6CYE2_BRAEL</name>
<dbReference type="RefSeq" id="WP_137484068.1">
    <property type="nucleotide sequence ID" value="NZ_SZZP01000054.1"/>
</dbReference>
<dbReference type="Proteomes" id="UP000305095">
    <property type="component" value="Unassembled WGS sequence"/>
</dbReference>
<dbReference type="GO" id="GO:0003824">
    <property type="term" value="F:catalytic activity"/>
    <property type="evidence" value="ECO:0007669"/>
    <property type="project" value="InterPro"/>
</dbReference>
<dbReference type="Pfam" id="PF00668">
    <property type="entry name" value="Condensation"/>
    <property type="match status" value="1"/>
</dbReference>